<proteinExistence type="predicted"/>
<comment type="caution">
    <text evidence="1">The sequence shown here is derived from an EMBL/GenBank/DDBJ whole genome shotgun (WGS) entry which is preliminary data.</text>
</comment>
<protein>
    <submittedName>
        <fullName evidence="1">Uncharacterized protein</fullName>
    </submittedName>
</protein>
<dbReference type="Proteomes" id="UP000233249">
    <property type="component" value="Unassembled WGS sequence"/>
</dbReference>
<organism evidence="1 2">
    <name type="scientific">Corynebacterium mastitidis</name>
    <dbReference type="NCBI Taxonomy" id="161890"/>
    <lineage>
        <taxon>Bacteria</taxon>
        <taxon>Bacillati</taxon>
        <taxon>Actinomycetota</taxon>
        <taxon>Actinomycetes</taxon>
        <taxon>Mycobacteriales</taxon>
        <taxon>Corynebacteriaceae</taxon>
        <taxon>Corynebacterium</taxon>
    </lineage>
</organism>
<evidence type="ECO:0000313" key="1">
    <source>
        <dbReference type="EMBL" id="PKF69077.1"/>
    </source>
</evidence>
<name>A0A2N0X8S6_9CORY</name>
<dbReference type="OrthoDB" id="4420183at2"/>
<evidence type="ECO:0000313" key="2">
    <source>
        <dbReference type="Proteomes" id="UP000233249"/>
    </source>
</evidence>
<accession>A0A2N0X8S6</accession>
<dbReference type="AlphaFoldDB" id="A0A2N0X8S6"/>
<gene>
    <name evidence="1" type="ORF">CXB45_03640</name>
</gene>
<dbReference type="RefSeq" id="WP_101173243.1">
    <property type="nucleotide sequence ID" value="NZ_JAKRKB010000001.1"/>
</dbReference>
<dbReference type="STRING" id="1121365.GCA_000375365_00047"/>
<reference evidence="1 2" key="1">
    <citation type="submission" date="2017-12" db="EMBL/GenBank/DDBJ databases">
        <title>Corynebacterium mastitidis 16-1433 Genome.</title>
        <authorList>
            <person name="Gulvik C.A."/>
        </authorList>
    </citation>
    <scope>NUCLEOTIDE SEQUENCE [LARGE SCALE GENOMIC DNA]</scope>
    <source>
        <strain evidence="1 2">16-1433</strain>
    </source>
</reference>
<sequence length="247" mass="25213">MSTDLKSIGLGFPTWQDAVEAAIASQSLSVTGEVRGGQLIQFSDRSGARINILAVEPFATFAGFDSVTQAFAHVDMLTDVVALCEVVDPMGNPLATITCNLAQGPLLAEDGQHQFQQIALTALGIDAAVYPSAVEYENATGGVLGAIESDSASAVAEGTGAAAPDASARFSARVLEAEYRTTALTGQRFIHATVDGPFPFDVCLPDAPELPRRDEVLAGTFLFAGSLTAPVGGGCCGGSGSCGCGGH</sequence>
<dbReference type="EMBL" id="PJAF01000007">
    <property type="protein sequence ID" value="PKF69077.1"/>
    <property type="molecule type" value="Genomic_DNA"/>
</dbReference>